<evidence type="ECO:0000313" key="2">
    <source>
        <dbReference type="EMBL" id="KAJ7193706.1"/>
    </source>
</evidence>
<accession>A0AAD6XZC9</accession>
<organism evidence="2 3">
    <name type="scientific">Mycena pura</name>
    <dbReference type="NCBI Taxonomy" id="153505"/>
    <lineage>
        <taxon>Eukaryota</taxon>
        <taxon>Fungi</taxon>
        <taxon>Dikarya</taxon>
        <taxon>Basidiomycota</taxon>
        <taxon>Agaricomycotina</taxon>
        <taxon>Agaricomycetes</taxon>
        <taxon>Agaricomycetidae</taxon>
        <taxon>Agaricales</taxon>
        <taxon>Marasmiineae</taxon>
        <taxon>Mycenaceae</taxon>
        <taxon>Mycena</taxon>
    </lineage>
</organism>
<feature type="region of interest" description="Disordered" evidence="1">
    <location>
        <begin position="23"/>
        <end position="108"/>
    </location>
</feature>
<dbReference type="AlphaFoldDB" id="A0AAD6XZC9"/>
<dbReference type="Proteomes" id="UP001219525">
    <property type="component" value="Unassembled WGS sequence"/>
</dbReference>
<keyword evidence="3" id="KW-1185">Reference proteome</keyword>
<feature type="compositionally biased region" description="Low complexity" evidence="1">
    <location>
        <begin position="89"/>
        <end position="98"/>
    </location>
</feature>
<protein>
    <submittedName>
        <fullName evidence="2">Uncharacterized protein</fullName>
    </submittedName>
</protein>
<dbReference type="EMBL" id="JARJCW010000105">
    <property type="protein sequence ID" value="KAJ7193706.1"/>
    <property type="molecule type" value="Genomic_DNA"/>
</dbReference>
<evidence type="ECO:0000256" key="1">
    <source>
        <dbReference type="SAM" id="MobiDB-lite"/>
    </source>
</evidence>
<feature type="region of interest" description="Disordered" evidence="1">
    <location>
        <begin position="121"/>
        <end position="152"/>
    </location>
</feature>
<proteinExistence type="predicted"/>
<sequence length="365" mass="40129">MPIFSQFPPFDVPGVPMNYAVVSGPPNPRFQPHHPPTRAGAARNYSPPPPIVTLVDYPSRNEVAQSSRAPAQRPVASPPRQRSAQEYQPMAPAPSAHHPPTRAVAARCYSPPPPIAYLDELESPPESPPEIAQPITLPPLTVPPPHIPTDRPQTLRDVMNWIERTRTRSRWCVSKPSCTVPPHKVYPPLADATDAWHSTSGMLTHPAQSFDTMLPIMITFAPSHGPGLTGVALTELQRGRGLIMADTSLGDFISSKYHLVAVGRLIFEWPGYPNVQAFKLVLRDDRRRYTTRGDFGRQIADALHKFAEVSGPLAVRGVRGRHGILFEQLRLLEVFSIDGRDFYARLGVVPPPSNGPIQGTLAPSM</sequence>
<comment type="caution">
    <text evidence="2">The sequence shown here is derived from an EMBL/GenBank/DDBJ whole genome shotgun (WGS) entry which is preliminary data.</text>
</comment>
<reference evidence="2" key="1">
    <citation type="submission" date="2023-03" db="EMBL/GenBank/DDBJ databases">
        <title>Massive genome expansion in bonnet fungi (Mycena s.s.) driven by repeated elements and novel gene families across ecological guilds.</title>
        <authorList>
            <consortium name="Lawrence Berkeley National Laboratory"/>
            <person name="Harder C.B."/>
            <person name="Miyauchi S."/>
            <person name="Viragh M."/>
            <person name="Kuo A."/>
            <person name="Thoen E."/>
            <person name="Andreopoulos B."/>
            <person name="Lu D."/>
            <person name="Skrede I."/>
            <person name="Drula E."/>
            <person name="Henrissat B."/>
            <person name="Morin E."/>
            <person name="Kohler A."/>
            <person name="Barry K."/>
            <person name="LaButti K."/>
            <person name="Morin E."/>
            <person name="Salamov A."/>
            <person name="Lipzen A."/>
            <person name="Mereny Z."/>
            <person name="Hegedus B."/>
            <person name="Baldrian P."/>
            <person name="Stursova M."/>
            <person name="Weitz H."/>
            <person name="Taylor A."/>
            <person name="Grigoriev I.V."/>
            <person name="Nagy L.G."/>
            <person name="Martin F."/>
            <person name="Kauserud H."/>
        </authorList>
    </citation>
    <scope>NUCLEOTIDE SEQUENCE</scope>
    <source>
        <strain evidence="2">9144</strain>
    </source>
</reference>
<evidence type="ECO:0000313" key="3">
    <source>
        <dbReference type="Proteomes" id="UP001219525"/>
    </source>
</evidence>
<gene>
    <name evidence="2" type="ORF">GGX14DRAFT_576973</name>
</gene>
<feature type="compositionally biased region" description="Pro residues" evidence="1">
    <location>
        <begin position="136"/>
        <end position="147"/>
    </location>
</feature>
<name>A0AAD6XZC9_9AGAR</name>